<dbReference type="UniPathway" id="UPA00056">
    <property type="reaction ID" value="UER00095"/>
</dbReference>
<comment type="cofactor">
    <cofactor evidence="7">
        <name>a divalent metal cation</name>
        <dbReference type="ChEBI" id="CHEBI:60240"/>
    </cofactor>
    <text evidence="7">Binds 1 divalent metal cation per subunit.</text>
</comment>
<feature type="binding site" evidence="7">
    <location>
        <position position="12"/>
    </location>
    <ligand>
        <name>a divalent metal cation</name>
        <dbReference type="ChEBI" id="CHEBI:60240"/>
    </ligand>
</feature>
<dbReference type="AlphaFoldDB" id="A0A517QSU7"/>
<dbReference type="Pfam" id="PF02542">
    <property type="entry name" value="YgbB"/>
    <property type="match status" value="1"/>
</dbReference>
<accession>A0A517QSU7</accession>
<evidence type="ECO:0000256" key="1">
    <source>
        <dbReference type="ARBA" id="ARBA00000200"/>
    </source>
</evidence>
<evidence type="ECO:0000256" key="3">
    <source>
        <dbReference type="ARBA" id="ARBA00012579"/>
    </source>
</evidence>
<comment type="subunit">
    <text evidence="7">Homotrimer.</text>
</comment>
<dbReference type="NCBIfam" id="TIGR00151">
    <property type="entry name" value="ispF"/>
    <property type="match status" value="1"/>
</dbReference>
<evidence type="ECO:0000256" key="5">
    <source>
        <dbReference type="ARBA" id="ARBA00023229"/>
    </source>
</evidence>
<evidence type="ECO:0000313" key="10">
    <source>
        <dbReference type="EMBL" id="QDT34715.1"/>
    </source>
</evidence>
<comment type="pathway">
    <text evidence="2 7">Isoprenoid biosynthesis; isopentenyl diphosphate biosynthesis via DXP pathway; isopentenyl diphosphate from 1-deoxy-D-xylulose 5-phosphate: step 4/6.</text>
</comment>
<feature type="binding site" evidence="7">
    <location>
        <position position="44"/>
    </location>
    <ligand>
        <name>a divalent metal cation</name>
        <dbReference type="ChEBI" id="CHEBI:60240"/>
    </ligand>
</feature>
<feature type="binding site" evidence="7">
    <location>
        <begin position="10"/>
        <end position="12"/>
    </location>
    <ligand>
        <name>4-CDP-2-C-methyl-D-erythritol 2-phosphate</name>
        <dbReference type="ChEBI" id="CHEBI:57919"/>
    </ligand>
</feature>
<dbReference type="OrthoDB" id="9804336at2"/>
<dbReference type="GO" id="GO:0019288">
    <property type="term" value="P:isopentenyl diphosphate biosynthetic process, methylerythritol 4-phosphate pathway"/>
    <property type="evidence" value="ECO:0007669"/>
    <property type="project" value="UniProtKB-UniRule"/>
</dbReference>
<protein>
    <recommendedName>
        <fullName evidence="3 7">2-C-methyl-D-erythritol 2,4-cyclodiphosphate synthase</fullName>
        <shortName evidence="7">MECDP-synthase</shortName>
        <shortName evidence="7">MECPP-synthase</shortName>
        <shortName evidence="7">MECPS</shortName>
        <ecNumber evidence="3 7">4.6.1.12</ecNumber>
    </recommendedName>
</protein>
<dbReference type="GO" id="GO:0046872">
    <property type="term" value="F:metal ion binding"/>
    <property type="evidence" value="ECO:0007669"/>
    <property type="project" value="UniProtKB-KW"/>
</dbReference>
<feature type="site" description="Transition state stabilizer" evidence="7">
    <location>
        <position position="36"/>
    </location>
</feature>
<dbReference type="CDD" id="cd00554">
    <property type="entry name" value="MECDP_synthase"/>
    <property type="match status" value="1"/>
</dbReference>
<dbReference type="PROSITE" id="PS01350">
    <property type="entry name" value="ISPF"/>
    <property type="match status" value="1"/>
</dbReference>
<comment type="function">
    <text evidence="7">Involved in the biosynthesis of isopentenyl diphosphate (IPP) and dimethylallyl diphosphate (DMAPP), two major building blocks of isoprenoid compounds. Catalyzes the conversion of 4-diphosphocytidyl-2-C-methyl-D-erythritol 2-phosphate (CDP-ME2P) to 2-C-methyl-D-erythritol 2,4-cyclodiphosphate (ME-CPP) with a corresponding release of cytidine 5-monophosphate (CMP).</text>
</comment>
<keyword evidence="6 7" id="KW-0456">Lyase</keyword>
<comment type="caution">
    <text evidence="7">Lacks conserved residue(s) required for the propagation of feature annotation.</text>
</comment>
<dbReference type="InterPro" id="IPR003526">
    <property type="entry name" value="MECDP_synthase"/>
</dbReference>
<dbReference type="HAMAP" id="MF_00107">
    <property type="entry name" value="IspF"/>
    <property type="match status" value="1"/>
</dbReference>
<keyword evidence="4 7" id="KW-0479">Metal-binding</keyword>
<evidence type="ECO:0000256" key="8">
    <source>
        <dbReference type="RuleBase" id="RU004395"/>
    </source>
</evidence>
<feature type="binding site" evidence="7">
    <location>
        <begin position="63"/>
        <end position="67"/>
    </location>
    <ligand>
        <name>4-CDP-2-C-methyl-D-erythritol 2-phosphate</name>
        <dbReference type="ChEBI" id="CHEBI:57919"/>
    </ligand>
</feature>
<evidence type="ECO:0000256" key="2">
    <source>
        <dbReference type="ARBA" id="ARBA00004709"/>
    </source>
</evidence>
<evidence type="ECO:0000256" key="7">
    <source>
        <dbReference type="HAMAP-Rule" id="MF_00107"/>
    </source>
</evidence>
<dbReference type="KEGG" id="tpol:Mal48_39870"/>
<feature type="domain" description="2-C-methyl-D-erythritol 2,4-cyclodiphosphate synthase" evidence="9">
    <location>
        <begin position="3"/>
        <end position="156"/>
    </location>
</feature>
<proteinExistence type="inferred from homology"/>
<comment type="similarity">
    <text evidence="7 8">Belongs to the IspF family.</text>
</comment>
<dbReference type="Proteomes" id="UP000315724">
    <property type="component" value="Chromosome"/>
</dbReference>
<dbReference type="PANTHER" id="PTHR43181">
    <property type="entry name" value="2-C-METHYL-D-ERYTHRITOL 2,4-CYCLODIPHOSPHATE SYNTHASE, CHLOROPLASTIC"/>
    <property type="match status" value="1"/>
</dbReference>
<dbReference type="EMBL" id="CP036267">
    <property type="protein sequence ID" value="QDT34715.1"/>
    <property type="molecule type" value="Genomic_DNA"/>
</dbReference>
<feature type="binding site" evidence="7">
    <location>
        <position position="10"/>
    </location>
    <ligand>
        <name>a divalent metal cation</name>
        <dbReference type="ChEBI" id="CHEBI:60240"/>
    </ligand>
</feature>
<keyword evidence="11" id="KW-1185">Reference proteome</keyword>
<feature type="binding site" evidence="7">
    <location>
        <position position="144"/>
    </location>
    <ligand>
        <name>4-CDP-2-C-methyl-D-erythritol 2-phosphate</name>
        <dbReference type="ChEBI" id="CHEBI:57919"/>
    </ligand>
</feature>
<dbReference type="EC" id="4.6.1.12" evidence="3 7"/>
<comment type="catalytic activity">
    <reaction evidence="1 7 8">
        <text>4-CDP-2-C-methyl-D-erythritol 2-phosphate = 2-C-methyl-D-erythritol 2,4-cyclic diphosphate + CMP</text>
        <dbReference type="Rhea" id="RHEA:23864"/>
        <dbReference type="ChEBI" id="CHEBI:57919"/>
        <dbReference type="ChEBI" id="CHEBI:58483"/>
        <dbReference type="ChEBI" id="CHEBI:60377"/>
        <dbReference type="EC" id="4.6.1.12"/>
    </reaction>
</comment>
<evidence type="ECO:0000256" key="4">
    <source>
        <dbReference type="ARBA" id="ARBA00022723"/>
    </source>
</evidence>
<name>A0A517QSU7_9PLAN</name>
<evidence type="ECO:0000256" key="6">
    <source>
        <dbReference type="ARBA" id="ARBA00023239"/>
    </source>
</evidence>
<feature type="binding site" evidence="7">
    <location>
        <begin position="58"/>
        <end position="60"/>
    </location>
    <ligand>
        <name>4-CDP-2-C-methyl-D-erythritol 2-phosphate</name>
        <dbReference type="ChEBI" id="CHEBI:57919"/>
    </ligand>
</feature>
<evidence type="ECO:0000313" key="11">
    <source>
        <dbReference type="Proteomes" id="UP000315724"/>
    </source>
</evidence>
<dbReference type="GO" id="GO:0016114">
    <property type="term" value="P:terpenoid biosynthetic process"/>
    <property type="evidence" value="ECO:0007669"/>
    <property type="project" value="InterPro"/>
</dbReference>
<dbReference type="SUPFAM" id="SSF69765">
    <property type="entry name" value="IpsF-like"/>
    <property type="match status" value="1"/>
</dbReference>
<feature type="site" description="Transition state stabilizer" evidence="7">
    <location>
        <position position="135"/>
    </location>
</feature>
<gene>
    <name evidence="7 10" type="primary">ispF</name>
    <name evidence="10" type="ORF">Mal48_39870</name>
</gene>
<reference evidence="10 11" key="1">
    <citation type="submission" date="2019-02" db="EMBL/GenBank/DDBJ databases">
        <title>Deep-cultivation of Planctomycetes and their phenomic and genomic characterization uncovers novel biology.</title>
        <authorList>
            <person name="Wiegand S."/>
            <person name="Jogler M."/>
            <person name="Boedeker C."/>
            <person name="Pinto D."/>
            <person name="Vollmers J."/>
            <person name="Rivas-Marin E."/>
            <person name="Kohn T."/>
            <person name="Peeters S.H."/>
            <person name="Heuer A."/>
            <person name="Rast P."/>
            <person name="Oberbeckmann S."/>
            <person name="Bunk B."/>
            <person name="Jeske O."/>
            <person name="Meyerdierks A."/>
            <person name="Storesund J.E."/>
            <person name="Kallscheuer N."/>
            <person name="Luecker S."/>
            <person name="Lage O.M."/>
            <person name="Pohl T."/>
            <person name="Merkel B.J."/>
            <person name="Hornburger P."/>
            <person name="Mueller R.-W."/>
            <person name="Bruemmer F."/>
            <person name="Labrenz M."/>
            <person name="Spormann A.M."/>
            <person name="Op den Camp H."/>
            <person name="Overmann J."/>
            <person name="Amann R."/>
            <person name="Jetten M.S.M."/>
            <person name="Mascher T."/>
            <person name="Medema M.H."/>
            <person name="Devos D.P."/>
            <person name="Kaster A.-K."/>
            <person name="Ovreas L."/>
            <person name="Rohde M."/>
            <person name="Galperin M.Y."/>
            <person name="Jogler C."/>
        </authorList>
    </citation>
    <scope>NUCLEOTIDE SEQUENCE [LARGE SCALE GENOMIC DNA]</scope>
    <source>
        <strain evidence="10 11">Mal48</strain>
    </source>
</reference>
<dbReference type="GO" id="GO:0008685">
    <property type="term" value="F:2-C-methyl-D-erythritol 2,4-cyclodiphosphate synthase activity"/>
    <property type="evidence" value="ECO:0007669"/>
    <property type="project" value="UniProtKB-UniRule"/>
</dbReference>
<dbReference type="PANTHER" id="PTHR43181:SF1">
    <property type="entry name" value="2-C-METHYL-D-ERYTHRITOL 2,4-CYCLODIPHOSPHATE SYNTHASE, CHLOROPLASTIC"/>
    <property type="match status" value="1"/>
</dbReference>
<evidence type="ECO:0000259" key="9">
    <source>
        <dbReference type="Pfam" id="PF02542"/>
    </source>
</evidence>
<dbReference type="Gene3D" id="3.30.1330.50">
    <property type="entry name" value="2-C-methyl-D-erythritol 2,4-cyclodiphosphate synthase"/>
    <property type="match status" value="1"/>
</dbReference>
<dbReference type="RefSeq" id="WP_145203095.1">
    <property type="nucleotide sequence ID" value="NZ_CP036267.1"/>
</dbReference>
<dbReference type="InterPro" id="IPR020555">
    <property type="entry name" value="MECDP_synthase_CS"/>
</dbReference>
<sequence>MNLRVGLGHDTHRLEHGKRLVIGGVDIPHTHGPVAHSDGDVLLHALTDAVLGALGWGDIGEWFPDTDEMFQGADSAELLNQVMQKVQASGWEVGNADCIVFAQKPKLSAYKKTISEKIAELLSVDSENINVKAKTGEKVGPVGREEAICAEVVVLLTRS</sequence>
<dbReference type="InterPro" id="IPR036571">
    <property type="entry name" value="MECDP_synthase_sf"/>
</dbReference>
<keyword evidence="5 7" id="KW-0414">Isoprene biosynthesis</keyword>
<feature type="binding site" evidence="7">
    <location>
        <begin position="36"/>
        <end position="37"/>
    </location>
    <ligand>
        <name>4-CDP-2-C-methyl-D-erythritol 2-phosphate</name>
        <dbReference type="ChEBI" id="CHEBI:57919"/>
    </ligand>
</feature>
<organism evidence="10 11">
    <name type="scientific">Thalassoglobus polymorphus</name>
    <dbReference type="NCBI Taxonomy" id="2527994"/>
    <lineage>
        <taxon>Bacteria</taxon>
        <taxon>Pseudomonadati</taxon>
        <taxon>Planctomycetota</taxon>
        <taxon>Planctomycetia</taxon>
        <taxon>Planctomycetales</taxon>
        <taxon>Planctomycetaceae</taxon>
        <taxon>Thalassoglobus</taxon>
    </lineage>
</organism>